<dbReference type="EMBL" id="JAADJZ010000005">
    <property type="protein sequence ID" value="KAF2875029.1"/>
    <property type="molecule type" value="Genomic_DNA"/>
</dbReference>
<sequence>MAPSTRTPELAEKISQMRLTIAPIVHVESGLAPPQFPTTMLELFLLTEDELDAMARYYSQMTPDLHTHHYPQTMDWDRPFLARSRPGHTLPENCKLNDLERLKVKMRMFARFIGMRGADTPKWEYERQLDILKAKIDRSIEEEERATTRSKWYKGPPTRP</sequence>
<name>A0A7C8IAX9_9PLEO</name>
<gene>
    <name evidence="2" type="ORF">BDV95DRAFT_486562</name>
</gene>
<feature type="region of interest" description="Disordered" evidence="1">
    <location>
        <begin position="140"/>
        <end position="160"/>
    </location>
</feature>
<accession>A0A7C8IAX9</accession>
<evidence type="ECO:0000256" key="1">
    <source>
        <dbReference type="SAM" id="MobiDB-lite"/>
    </source>
</evidence>
<protein>
    <submittedName>
        <fullName evidence="2">Uncharacterized protein</fullName>
    </submittedName>
</protein>
<dbReference type="OrthoDB" id="4156665at2759"/>
<dbReference type="AlphaFoldDB" id="A0A7C8IAX9"/>
<organism evidence="2 3">
    <name type="scientific">Massariosphaeria phaeospora</name>
    <dbReference type="NCBI Taxonomy" id="100035"/>
    <lineage>
        <taxon>Eukaryota</taxon>
        <taxon>Fungi</taxon>
        <taxon>Dikarya</taxon>
        <taxon>Ascomycota</taxon>
        <taxon>Pezizomycotina</taxon>
        <taxon>Dothideomycetes</taxon>
        <taxon>Pleosporomycetidae</taxon>
        <taxon>Pleosporales</taxon>
        <taxon>Pleosporales incertae sedis</taxon>
        <taxon>Massariosphaeria</taxon>
    </lineage>
</organism>
<comment type="caution">
    <text evidence="2">The sequence shown here is derived from an EMBL/GenBank/DDBJ whole genome shotgun (WGS) entry which is preliminary data.</text>
</comment>
<dbReference type="Proteomes" id="UP000481861">
    <property type="component" value="Unassembled WGS sequence"/>
</dbReference>
<evidence type="ECO:0000313" key="3">
    <source>
        <dbReference type="Proteomes" id="UP000481861"/>
    </source>
</evidence>
<proteinExistence type="predicted"/>
<reference evidence="2 3" key="1">
    <citation type="submission" date="2020-01" db="EMBL/GenBank/DDBJ databases">
        <authorList>
            <consortium name="DOE Joint Genome Institute"/>
            <person name="Haridas S."/>
            <person name="Albert R."/>
            <person name="Binder M."/>
            <person name="Bloem J."/>
            <person name="Labutti K."/>
            <person name="Salamov A."/>
            <person name="Andreopoulos B."/>
            <person name="Baker S.E."/>
            <person name="Barry K."/>
            <person name="Bills G."/>
            <person name="Bluhm B.H."/>
            <person name="Cannon C."/>
            <person name="Castanera R."/>
            <person name="Culley D.E."/>
            <person name="Daum C."/>
            <person name="Ezra D."/>
            <person name="Gonzalez J.B."/>
            <person name="Henrissat B."/>
            <person name="Kuo A."/>
            <person name="Liang C."/>
            <person name="Lipzen A."/>
            <person name="Lutzoni F."/>
            <person name="Magnuson J."/>
            <person name="Mondo S."/>
            <person name="Nolan M."/>
            <person name="Ohm R."/>
            <person name="Pangilinan J."/>
            <person name="Park H.-J.H."/>
            <person name="Ramirez L."/>
            <person name="Alfaro M."/>
            <person name="Sun H."/>
            <person name="Tritt A."/>
            <person name="Yoshinaga Y."/>
            <person name="Zwiers L.-H.L."/>
            <person name="Turgeon B.G."/>
            <person name="Goodwin S.B."/>
            <person name="Spatafora J.W."/>
            <person name="Crous P.W."/>
            <person name="Grigoriev I.V."/>
        </authorList>
    </citation>
    <scope>NUCLEOTIDE SEQUENCE [LARGE SCALE GENOMIC DNA]</scope>
    <source>
        <strain evidence="2 3">CBS 611.86</strain>
    </source>
</reference>
<evidence type="ECO:0000313" key="2">
    <source>
        <dbReference type="EMBL" id="KAF2875029.1"/>
    </source>
</evidence>
<keyword evidence="3" id="KW-1185">Reference proteome</keyword>